<evidence type="ECO:0000313" key="3">
    <source>
        <dbReference type="EMBL" id="MBU5669147.1"/>
    </source>
</evidence>
<gene>
    <name evidence="2" type="primary">recX</name>
    <name evidence="3" type="ORF">KQI68_04740</name>
</gene>
<comment type="subcellular location">
    <subcellularLocation>
        <location evidence="2">Cytoplasm</location>
    </subcellularLocation>
</comment>
<name>A0ABS6FG40_9FIRM</name>
<dbReference type="PANTHER" id="PTHR33602">
    <property type="entry name" value="REGULATORY PROTEIN RECX FAMILY PROTEIN"/>
    <property type="match status" value="1"/>
</dbReference>
<dbReference type="PANTHER" id="PTHR33602:SF1">
    <property type="entry name" value="REGULATORY PROTEIN RECX FAMILY PROTEIN"/>
    <property type="match status" value="1"/>
</dbReference>
<dbReference type="Proteomes" id="UP000783742">
    <property type="component" value="Unassembled WGS sequence"/>
</dbReference>
<accession>A0ABS6FG40</accession>
<comment type="function">
    <text evidence="2">Modulates RecA activity.</text>
</comment>
<protein>
    <recommendedName>
        <fullName evidence="2">Regulatory protein RecX</fullName>
    </recommendedName>
</protein>
<comment type="caution">
    <text evidence="3">The sequence shown here is derived from an EMBL/GenBank/DDBJ whole genome shotgun (WGS) entry which is preliminary data.</text>
</comment>
<organism evidence="3 4">
    <name type="scientific">Peptoniphilus ovalis</name>
    <dbReference type="NCBI Taxonomy" id="2841503"/>
    <lineage>
        <taxon>Bacteria</taxon>
        <taxon>Bacillati</taxon>
        <taxon>Bacillota</taxon>
        <taxon>Tissierellia</taxon>
        <taxon>Tissierellales</taxon>
        <taxon>Peptoniphilaceae</taxon>
        <taxon>Peptoniphilus</taxon>
    </lineage>
</organism>
<evidence type="ECO:0000256" key="2">
    <source>
        <dbReference type="HAMAP-Rule" id="MF_01114"/>
    </source>
</evidence>
<evidence type="ECO:0000313" key="4">
    <source>
        <dbReference type="Proteomes" id="UP000783742"/>
    </source>
</evidence>
<comment type="similarity">
    <text evidence="2">Belongs to the RecX family.</text>
</comment>
<dbReference type="HAMAP" id="MF_01114">
    <property type="entry name" value="RecX"/>
    <property type="match status" value="1"/>
</dbReference>
<proteinExistence type="inferred from homology"/>
<reference evidence="3 4" key="1">
    <citation type="submission" date="2021-06" db="EMBL/GenBank/DDBJ databases">
        <authorList>
            <person name="Sun Q."/>
            <person name="Li D."/>
        </authorList>
    </citation>
    <scope>NUCLEOTIDE SEQUENCE [LARGE SCALE GENOMIC DNA]</scope>
    <source>
        <strain evidence="3 4">MSJ-1</strain>
    </source>
</reference>
<dbReference type="RefSeq" id="WP_216548993.1">
    <property type="nucleotide sequence ID" value="NZ_JAHLQO010000003.1"/>
</dbReference>
<sequence>MFIKNISFEKKFFKVTFDNDEYVKVSEDTLVRYNLYKGLEVSEDFPEILEYEDEKTRALNISYKFLERLKTKKQLVDHLYKNKIKPQIIDEVIETCREKKYLNDLDYGLRYLNDAQNIKKYGKIKTIYMLKSKGIESQDIDEIMKSYNYDLEYENAKELLYKKIDASDFNIKKLNSAKKYLMGRGFEYDIISSVTGDLSES</sequence>
<keyword evidence="4" id="KW-1185">Reference proteome</keyword>
<evidence type="ECO:0000256" key="1">
    <source>
        <dbReference type="ARBA" id="ARBA00022490"/>
    </source>
</evidence>
<dbReference type="EMBL" id="JAHLQO010000003">
    <property type="protein sequence ID" value="MBU5669147.1"/>
    <property type="molecule type" value="Genomic_DNA"/>
</dbReference>
<dbReference type="InterPro" id="IPR003783">
    <property type="entry name" value="Regulatory_RecX"/>
</dbReference>
<keyword evidence="1 2" id="KW-0963">Cytoplasm</keyword>